<gene>
    <name evidence="2" type="ORF">TWF970_011292</name>
</gene>
<keyword evidence="1" id="KW-0732">Signal</keyword>
<dbReference type="AlphaFoldDB" id="A0A7C8RCA0"/>
<dbReference type="Proteomes" id="UP000474640">
    <property type="component" value="Unassembled WGS sequence"/>
</dbReference>
<accession>A0A7C8RCA0</accession>
<sequence>MFISAPRFFALLFLATIPLVVDADTCLEVSGEEVSKLGQCTIKIVWQKVYYTTPGLDSNGRPGLRDRISAEVYDARHTKISTQTLEDFEFCTGNPGGECKVQSGLETPILLSPQHHREYLQFWFGNLGWHTDPWPQKGPRFVGEDVKDRTPWCSLNWKEKWVRVPFNRADGGFLSDPNLCSIQESRFECIFQCERVNLNVNDLQPCVTPPPPTTVTATETKFYTSMKTMTMVRTKTKTEVTPVPVIPETPHLIGI</sequence>
<evidence type="ECO:0000256" key="1">
    <source>
        <dbReference type="SAM" id="SignalP"/>
    </source>
</evidence>
<protein>
    <submittedName>
        <fullName evidence="2">Uncharacterized protein</fullName>
    </submittedName>
</protein>
<organism evidence="2 3">
    <name type="scientific">Orbilia oligospora</name>
    <name type="common">Nematode-trapping fungus</name>
    <name type="synonym">Arthrobotrys oligospora</name>
    <dbReference type="NCBI Taxonomy" id="2813651"/>
    <lineage>
        <taxon>Eukaryota</taxon>
        <taxon>Fungi</taxon>
        <taxon>Dikarya</taxon>
        <taxon>Ascomycota</taxon>
        <taxon>Pezizomycotina</taxon>
        <taxon>Orbiliomycetes</taxon>
        <taxon>Orbiliales</taxon>
        <taxon>Orbiliaceae</taxon>
        <taxon>Orbilia</taxon>
    </lineage>
</organism>
<dbReference type="EMBL" id="JAABOJ010000009">
    <property type="protein sequence ID" value="KAF3284066.1"/>
    <property type="molecule type" value="Genomic_DNA"/>
</dbReference>
<reference evidence="2 3" key="1">
    <citation type="submission" date="2020-01" db="EMBL/GenBank/DDBJ databases">
        <authorList>
            <person name="Palmer J.M."/>
        </authorList>
    </citation>
    <scope>NUCLEOTIDE SEQUENCE [LARGE SCALE GENOMIC DNA]</scope>
    <source>
        <strain evidence="2 3">TWF970</strain>
    </source>
</reference>
<proteinExistence type="predicted"/>
<name>A0A7C8RCA0_ORBOL</name>
<feature type="signal peptide" evidence="1">
    <location>
        <begin position="1"/>
        <end position="23"/>
    </location>
</feature>
<evidence type="ECO:0000313" key="3">
    <source>
        <dbReference type="Proteomes" id="UP000474640"/>
    </source>
</evidence>
<dbReference type="OrthoDB" id="5346489at2759"/>
<feature type="chain" id="PRO_5028924572" evidence="1">
    <location>
        <begin position="24"/>
        <end position="255"/>
    </location>
</feature>
<evidence type="ECO:0000313" key="2">
    <source>
        <dbReference type="EMBL" id="KAF3284066.1"/>
    </source>
</evidence>
<comment type="caution">
    <text evidence="2">The sequence shown here is derived from an EMBL/GenBank/DDBJ whole genome shotgun (WGS) entry which is preliminary data.</text>
</comment>